<feature type="region of interest" description="Disordered" evidence="1">
    <location>
        <begin position="151"/>
        <end position="176"/>
    </location>
</feature>
<dbReference type="RefSeq" id="WP_125768263.1">
    <property type="nucleotide sequence ID" value="NZ_CP121271.1"/>
</dbReference>
<feature type="domain" description="RNA polymerase sigma-70 region 2" evidence="2">
    <location>
        <begin position="45"/>
        <end position="84"/>
    </location>
</feature>
<dbReference type="AlphaFoldDB" id="A0AAX3ZB83"/>
<dbReference type="SUPFAM" id="SSF88946">
    <property type="entry name" value="Sigma2 domain of RNA polymerase sigma factors"/>
    <property type="match status" value="1"/>
</dbReference>
<feature type="compositionally biased region" description="Basic residues" evidence="1">
    <location>
        <begin position="166"/>
        <end position="176"/>
    </location>
</feature>
<protein>
    <submittedName>
        <fullName evidence="3">Sigma factor</fullName>
    </submittedName>
</protein>
<evidence type="ECO:0000313" key="4">
    <source>
        <dbReference type="Proteomes" id="UP001231701"/>
    </source>
</evidence>
<evidence type="ECO:0000259" key="2">
    <source>
        <dbReference type="Pfam" id="PF04542"/>
    </source>
</evidence>
<evidence type="ECO:0000256" key="1">
    <source>
        <dbReference type="SAM" id="MobiDB-lite"/>
    </source>
</evidence>
<dbReference type="GO" id="GO:0006352">
    <property type="term" value="P:DNA-templated transcription initiation"/>
    <property type="evidence" value="ECO:0007669"/>
    <property type="project" value="InterPro"/>
</dbReference>
<dbReference type="EMBL" id="CP121271">
    <property type="protein sequence ID" value="WMC84210.1"/>
    <property type="molecule type" value="Genomic_DNA"/>
</dbReference>
<dbReference type="InterPro" id="IPR007627">
    <property type="entry name" value="RNA_pol_sigma70_r2"/>
</dbReference>
<gene>
    <name evidence="3" type="ORF">P7W03_00915</name>
</gene>
<evidence type="ECO:0000313" key="3">
    <source>
        <dbReference type="EMBL" id="WMC84210.1"/>
    </source>
</evidence>
<dbReference type="GO" id="GO:0003700">
    <property type="term" value="F:DNA-binding transcription factor activity"/>
    <property type="evidence" value="ECO:0007669"/>
    <property type="project" value="InterPro"/>
</dbReference>
<organism evidence="3 4">
    <name type="scientific">Streptomyces rochei</name>
    <name type="common">Streptomyces parvullus</name>
    <dbReference type="NCBI Taxonomy" id="1928"/>
    <lineage>
        <taxon>Bacteria</taxon>
        <taxon>Bacillati</taxon>
        <taxon>Actinomycetota</taxon>
        <taxon>Actinomycetes</taxon>
        <taxon>Kitasatosporales</taxon>
        <taxon>Streptomycetaceae</taxon>
        <taxon>Streptomyces</taxon>
        <taxon>Streptomyces rochei group</taxon>
    </lineage>
</organism>
<dbReference type="Pfam" id="PF04542">
    <property type="entry name" value="Sigma70_r2"/>
    <property type="match status" value="1"/>
</dbReference>
<dbReference type="Proteomes" id="UP001231701">
    <property type="component" value="Chromosome"/>
</dbReference>
<sequence>MNTRPRPTTTLVPLVEESRCAEEPAPGPVGADEEAFAAVYRCPGSLAHTVATRPLGASHEAEDVTRQVSIGVWRGRHGFRPEREVLDQVLPVEAVSRSTHAQRELPCTALHEDLTQVRIPERAAVPLGTVESLDRRGLHRLRTYADRGDTIGTDVWPRRGSGASAHPRHRPPVKRV</sequence>
<proteinExistence type="predicted"/>
<reference evidence="3" key="1">
    <citation type="submission" date="2023-03" db="EMBL/GenBank/DDBJ databases">
        <title>Borrelidin-producing and root-colonizing Streptomyces rochei is a potent biopesticide for soil-borne oomycete-caused plant diseases.</title>
        <authorList>
            <person name="Zhou D."/>
            <person name="Wang X."/>
            <person name="Navarro-Munoz J.C."/>
            <person name="Li W."/>
            <person name="Li J."/>
            <person name="Jiu M."/>
            <person name="Deng S."/>
            <person name="Ye Y."/>
            <person name="Daly P."/>
            <person name="Wei L."/>
        </authorList>
    </citation>
    <scope>NUCLEOTIDE SEQUENCE</scope>
    <source>
        <strain evidence="3">JK1</strain>
    </source>
</reference>
<name>A0AAX3ZB83_STRRO</name>
<dbReference type="InterPro" id="IPR013325">
    <property type="entry name" value="RNA_pol_sigma_r2"/>
</dbReference>
<dbReference type="GeneID" id="90940542"/>
<accession>A0AAX3ZB83</accession>
<dbReference type="Gene3D" id="1.10.1740.10">
    <property type="match status" value="1"/>
</dbReference>